<evidence type="ECO:0000256" key="2">
    <source>
        <dbReference type="ARBA" id="ARBA00022475"/>
    </source>
</evidence>
<evidence type="ECO:0000313" key="10">
    <source>
        <dbReference type="Proteomes" id="UP001438707"/>
    </source>
</evidence>
<keyword evidence="3 7" id="KW-0812">Transmembrane</keyword>
<dbReference type="EMBL" id="JALJOS010000010">
    <property type="protein sequence ID" value="KAK9833821.1"/>
    <property type="molecule type" value="Genomic_DNA"/>
</dbReference>
<feature type="transmembrane region" description="Helical" evidence="7">
    <location>
        <begin position="196"/>
        <end position="217"/>
    </location>
</feature>
<comment type="subcellular location">
    <subcellularLocation>
        <location evidence="1">Cell membrane</location>
        <topology evidence="1">Multi-pass membrane protein</topology>
    </subcellularLocation>
</comment>
<dbReference type="Pfam" id="PF09335">
    <property type="entry name" value="VTT_dom"/>
    <property type="match status" value="1"/>
</dbReference>
<dbReference type="Proteomes" id="UP001438707">
    <property type="component" value="Unassembled WGS sequence"/>
</dbReference>
<dbReference type="PANTHER" id="PTHR12677">
    <property type="entry name" value="GOLGI APPARATUS MEMBRANE PROTEIN TVP38-RELATED"/>
    <property type="match status" value="1"/>
</dbReference>
<feature type="transmembrane region" description="Helical" evidence="7">
    <location>
        <begin position="84"/>
        <end position="114"/>
    </location>
</feature>
<evidence type="ECO:0000256" key="7">
    <source>
        <dbReference type="SAM" id="Phobius"/>
    </source>
</evidence>
<evidence type="ECO:0000256" key="1">
    <source>
        <dbReference type="ARBA" id="ARBA00004651"/>
    </source>
</evidence>
<feature type="region of interest" description="Disordered" evidence="6">
    <location>
        <begin position="1"/>
        <end position="29"/>
    </location>
</feature>
<accession>A0AAW1RJ16</accession>
<dbReference type="InterPro" id="IPR015414">
    <property type="entry name" value="TMEM64"/>
</dbReference>
<evidence type="ECO:0000313" key="9">
    <source>
        <dbReference type="EMBL" id="KAK9833821.1"/>
    </source>
</evidence>
<feature type="domain" description="VTT" evidence="8">
    <location>
        <begin position="101"/>
        <end position="219"/>
    </location>
</feature>
<comment type="caution">
    <text evidence="9">The sequence shown here is derived from an EMBL/GenBank/DDBJ whole genome shotgun (WGS) entry which is preliminary data.</text>
</comment>
<feature type="transmembrane region" description="Helical" evidence="7">
    <location>
        <begin position="44"/>
        <end position="72"/>
    </location>
</feature>
<evidence type="ECO:0000259" key="8">
    <source>
        <dbReference type="Pfam" id="PF09335"/>
    </source>
</evidence>
<dbReference type="GO" id="GO:0005886">
    <property type="term" value="C:plasma membrane"/>
    <property type="evidence" value="ECO:0007669"/>
    <property type="project" value="UniProtKB-SubCell"/>
</dbReference>
<dbReference type="InterPro" id="IPR032816">
    <property type="entry name" value="VTT_dom"/>
</dbReference>
<protein>
    <recommendedName>
        <fullName evidence="8">VTT domain-containing protein</fullName>
    </recommendedName>
</protein>
<organism evidence="9 10">
    <name type="scientific">Apatococcus lobatus</name>
    <dbReference type="NCBI Taxonomy" id="904363"/>
    <lineage>
        <taxon>Eukaryota</taxon>
        <taxon>Viridiplantae</taxon>
        <taxon>Chlorophyta</taxon>
        <taxon>core chlorophytes</taxon>
        <taxon>Trebouxiophyceae</taxon>
        <taxon>Chlorellales</taxon>
        <taxon>Chlorellaceae</taxon>
        <taxon>Apatococcus</taxon>
    </lineage>
</organism>
<name>A0AAW1RJ16_9CHLO</name>
<evidence type="ECO:0000256" key="6">
    <source>
        <dbReference type="SAM" id="MobiDB-lite"/>
    </source>
</evidence>
<evidence type="ECO:0000256" key="3">
    <source>
        <dbReference type="ARBA" id="ARBA00022692"/>
    </source>
</evidence>
<keyword evidence="2" id="KW-1003">Cell membrane</keyword>
<evidence type="ECO:0000256" key="5">
    <source>
        <dbReference type="ARBA" id="ARBA00023136"/>
    </source>
</evidence>
<proteinExistence type="predicted"/>
<keyword evidence="5 7" id="KW-0472">Membrane</keyword>
<sequence length="276" mass="28766">MSGRDSHMSANEGPRGSSASSEHEQSGSLLPNGSSNQLYKIPKYILLGVIILAIFLAILLAINGITIGNVVSSLEHFVNKSGPLGVLAFIASYAAAAVLFLPASLFTLAAGYLFGLPAGVIIVSVAATAGATLAFLISRYLARPYLESQLRGNVKFAKIDAGIASKGARVVLLLRLSPLFPYSLLNYSLGLTRVELLPYAGASWVGMLPGTIAYVYLGTLSKEAAKEASSGIFSPVKLVLYALGAVATIWVTTIISGIASRALEDAQNSSSDEDVA</sequence>
<evidence type="ECO:0000256" key="4">
    <source>
        <dbReference type="ARBA" id="ARBA00022989"/>
    </source>
</evidence>
<dbReference type="PANTHER" id="PTHR12677:SF59">
    <property type="entry name" value="GOLGI APPARATUS MEMBRANE PROTEIN TVP38-RELATED"/>
    <property type="match status" value="1"/>
</dbReference>
<keyword evidence="4 7" id="KW-1133">Transmembrane helix</keyword>
<dbReference type="AlphaFoldDB" id="A0AAW1RJ16"/>
<gene>
    <name evidence="9" type="ORF">WJX74_006867</name>
</gene>
<feature type="transmembrane region" description="Helical" evidence="7">
    <location>
        <begin position="238"/>
        <end position="259"/>
    </location>
</feature>
<keyword evidence="10" id="KW-1185">Reference proteome</keyword>
<reference evidence="9 10" key="1">
    <citation type="journal article" date="2024" name="Nat. Commun.">
        <title>Phylogenomics reveals the evolutionary origins of lichenization in chlorophyte algae.</title>
        <authorList>
            <person name="Puginier C."/>
            <person name="Libourel C."/>
            <person name="Otte J."/>
            <person name="Skaloud P."/>
            <person name="Haon M."/>
            <person name="Grisel S."/>
            <person name="Petersen M."/>
            <person name="Berrin J.G."/>
            <person name="Delaux P.M."/>
            <person name="Dal Grande F."/>
            <person name="Keller J."/>
        </authorList>
    </citation>
    <scope>NUCLEOTIDE SEQUENCE [LARGE SCALE GENOMIC DNA]</scope>
    <source>
        <strain evidence="9 10">SAG 2145</strain>
    </source>
</reference>
<feature type="transmembrane region" description="Helical" evidence="7">
    <location>
        <begin position="120"/>
        <end position="142"/>
    </location>
</feature>